<proteinExistence type="inferred from homology"/>
<dbReference type="InterPro" id="IPR006015">
    <property type="entry name" value="Universal_stress_UspA"/>
</dbReference>
<evidence type="ECO:0000256" key="2">
    <source>
        <dbReference type="SAM" id="MobiDB-lite"/>
    </source>
</evidence>
<comment type="similarity">
    <text evidence="1">Belongs to the universal stress protein A family.</text>
</comment>
<dbReference type="PANTHER" id="PTHR46553">
    <property type="entry name" value="ADENINE NUCLEOTIDE ALPHA HYDROLASES-LIKE SUPERFAMILY PROTEIN"/>
    <property type="match status" value="1"/>
</dbReference>
<feature type="region of interest" description="Disordered" evidence="2">
    <location>
        <begin position="1"/>
        <end position="34"/>
    </location>
</feature>
<name>A0A540W4R8_9ACTN</name>
<keyword evidence="5" id="KW-1185">Reference proteome</keyword>
<gene>
    <name evidence="4" type="ORF">E6W39_19435</name>
</gene>
<dbReference type="AlphaFoldDB" id="A0A540W4R8"/>
<accession>A0A540W4R8</accession>
<protein>
    <submittedName>
        <fullName evidence="4">Universal stress protein</fullName>
    </submittedName>
</protein>
<dbReference type="Proteomes" id="UP000319103">
    <property type="component" value="Unassembled WGS sequence"/>
</dbReference>
<sequence length="209" mass="20903">MQRRPGGRGRRGGFPGPGGSPIMTGDALSAEEGAPVTTVDPAPTATPLIVSTALPVPPHPPGVLAACDGSDGSLWALDRAMTEAELHGLPLYVLGVVDPAQGGGHPVGLAEVLQDSVEHLSASMADGLRRAVHAVQQARQRPFTGPCSAHVACGQAIEVLLGAAAGHHTLVLGARGNGGFSRLLLGSVSSAAAHHAACPVLIVPAPPGR</sequence>
<feature type="domain" description="UspA" evidence="3">
    <location>
        <begin position="63"/>
        <end position="204"/>
    </location>
</feature>
<organism evidence="4 5">
    <name type="scientific">Kitasatospora acidiphila</name>
    <dbReference type="NCBI Taxonomy" id="2567942"/>
    <lineage>
        <taxon>Bacteria</taxon>
        <taxon>Bacillati</taxon>
        <taxon>Actinomycetota</taxon>
        <taxon>Actinomycetes</taxon>
        <taxon>Kitasatosporales</taxon>
        <taxon>Streptomycetaceae</taxon>
        <taxon>Kitasatospora</taxon>
    </lineage>
</organism>
<dbReference type="EMBL" id="VIGB01000003">
    <property type="protein sequence ID" value="TQF04006.1"/>
    <property type="molecule type" value="Genomic_DNA"/>
</dbReference>
<evidence type="ECO:0000259" key="3">
    <source>
        <dbReference type="Pfam" id="PF00582"/>
    </source>
</evidence>
<dbReference type="InterPro" id="IPR006016">
    <property type="entry name" value="UspA"/>
</dbReference>
<evidence type="ECO:0000313" key="5">
    <source>
        <dbReference type="Proteomes" id="UP000319103"/>
    </source>
</evidence>
<dbReference type="OrthoDB" id="3871731at2"/>
<dbReference type="SUPFAM" id="SSF52402">
    <property type="entry name" value="Adenine nucleotide alpha hydrolases-like"/>
    <property type="match status" value="1"/>
</dbReference>
<dbReference type="Pfam" id="PF00582">
    <property type="entry name" value="Usp"/>
    <property type="match status" value="1"/>
</dbReference>
<dbReference type="PANTHER" id="PTHR46553:SF3">
    <property type="entry name" value="ADENINE NUCLEOTIDE ALPHA HYDROLASES-LIKE SUPERFAMILY PROTEIN"/>
    <property type="match status" value="1"/>
</dbReference>
<evidence type="ECO:0000256" key="1">
    <source>
        <dbReference type="ARBA" id="ARBA00008791"/>
    </source>
</evidence>
<evidence type="ECO:0000313" key="4">
    <source>
        <dbReference type="EMBL" id="TQF04006.1"/>
    </source>
</evidence>
<feature type="compositionally biased region" description="Basic residues" evidence="2">
    <location>
        <begin position="1"/>
        <end position="11"/>
    </location>
</feature>
<dbReference type="InterPro" id="IPR014729">
    <property type="entry name" value="Rossmann-like_a/b/a_fold"/>
</dbReference>
<comment type="caution">
    <text evidence="4">The sequence shown here is derived from an EMBL/GenBank/DDBJ whole genome shotgun (WGS) entry which is preliminary data.</text>
</comment>
<reference evidence="4 5" key="1">
    <citation type="submission" date="2019-06" db="EMBL/GenBank/DDBJ databases">
        <title>Description of Kitasatospora acidophila sp. nov. isolated from pine grove soil, and reclassification of Streptomyces novaecaesareae to Kitasatospora novaeceasareae comb. nov.</title>
        <authorList>
            <person name="Kim M.J."/>
        </authorList>
    </citation>
    <scope>NUCLEOTIDE SEQUENCE [LARGE SCALE GENOMIC DNA]</scope>
    <source>
        <strain evidence="4 5">MMS16-CNU292</strain>
    </source>
</reference>
<dbReference type="PRINTS" id="PR01438">
    <property type="entry name" value="UNVRSLSTRESS"/>
</dbReference>
<dbReference type="Gene3D" id="3.40.50.620">
    <property type="entry name" value="HUPs"/>
    <property type="match status" value="1"/>
</dbReference>
<dbReference type="CDD" id="cd00293">
    <property type="entry name" value="USP-like"/>
    <property type="match status" value="1"/>
</dbReference>